<evidence type="ECO:0000313" key="2">
    <source>
        <dbReference type="Proteomes" id="UP000050761"/>
    </source>
</evidence>
<protein>
    <submittedName>
        <fullName evidence="3">Pecanex-like protein</fullName>
    </submittedName>
</protein>
<proteinExistence type="predicted"/>
<dbReference type="WBParaSite" id="HPBE_0000133701-mRNA-1">
    <property type="protein sequence ID" value="HPBE_0000133701-mRNA-1"/>
    <property type="gene ID" value="HPBE_0000133701"/>
</dbReference>
<organism evidence="2 3">
    <name type="scientific">Heligmosomoides polygyrus</name>
    <name type="common">Parasitic roundworm</name>
    <dbReference type="NCBI Taxonomy" id="6339"/>
    <lineage>
        <taxon>Eukaryota</taxon>
        <taxon>Metazoa</taxon>
        <taxon>Ecdysozoa</taxon>
        <taxon>Nematoda</taxon>
        <taxon>Chromadorea</taxon>
        <taxon>Rhabditida</taxon>
        <taxon>Rhabditina</taxon>
        <taxon>Rhabditomorpha</taxon>
        <taxon>Strongyloidea</taxon>
        <taxon>Heligmosomidae</taxon>
        <taxon>Heligmosomoides</taxon>
    </lineage>
</organism>
<accession>A0A183F595</accession>
<keyword evidence="2" id="KW-1185">Reference proteome</keyword>
<reference evidence="3" key="1">
    <citation type="submission" date="2019-09" db="UniProtKB">
        <authorList>
            <consortium name="WormBaseParasite"/>
        </authorList>
    </citation>
    <scope>IDENTIFICATION</scope>
</reference>
<name>A0A183F595_HELPZ</name>
<sequence>LNASDFDYVVYRASLHLVTAAQGKTSGGVEHEQSEIRSESVSARKNDLTASTDEGREPVSDEIVQSLKCVL</sequence>
<evidence type="ECO:0000313" key="3">
    <source>
        <dbReference type="WBParaSite" id="HPBE_0000133701-mRNA-1"/>
    </source>
</evidence>
<feature type="region of interest" description="Disordered" evidence="1">
    <location>
        <begin position="22"/>
        <end position="59"/>
    </location>
</feature>
<feature type="compositionally biased region" description="Basic and acidic residues" evidence="1">
    <location>
        <begin position="29"/>
        <end position="59"/>
    </location>
</feature>
<dbReference type="AlphaFoldDB" id="A0A183F595"/>
<dbReference type="Proteomes" id="UP000050761">
    <property type="component" value="Unassembled WGS sequence"/>
</dbReference>
<evidence type="ECO:0000256" key="1">
    <source>
        <dbReference type="SAM" id="MobiDB-lite"/>
    </source>
</evidence>